<evidence type="ECO:0000313" key="13">
    <source>
        <dbReference type="EMBL" id="ETN79251.1"/>
    </source>
</evidence>
<feature type="domain" description="Cation efflux protein cytoplasmic" evidence="12">
    <location>
        <begin position="204"/>
        <end position="240"/>
    </location>
</feature>
<dbReference type="Proteomes" id="UP000053676">
    <property type="component" value="Unassembled WGS sequence"/>
</dbReference>
<feature type="transmembrane region" description="Helical" evidence="10">
    <location>
        <begin position="89"/>
        <end position="109"/>
    </location>
</feature>
<keyword evidence="5" id="KW-0862">Zinc</keyword>
<dbReference type="Pfam" id="PF01545">
    <property type="entry name" value="Cation_efflux"/>
    <property type="match status" value="1"/>
</dbReference>
<evidence type="ECO:0000256" key="6">
    <source>
        <dbReference type="ARBA" id="ARBA00022989"/>
    </source>
</evidence>
<dbReference type="InterPro" id="IPR027470">
    <property type="entry name" value="Cation_efflux_CTD"/>
</dbReference>
<dbReference type="STRING" id="51031.W2TDK8"/>
<evidence type="ECO:0000256" key="2">
    <source>
        <dbReference type="ARBA" id="ARBA00008873"/>
    </source>
</evidence>
<dbReference type="GO" id="GO:0005886">
    <property type="term" value="C:plasma membrane"/>
    <property type="evidence" value="ECO:0007669"/>
    <property type="project" value="TreeGrafter"/>
</dbReference>
<comment type="similarity">
    <text evidence="2">Belongs to the cation diffusion facilitator (CDF) transporter (TC 2.A.4) family. SLC30A subfamily.</text>
</comment>
<keyword evidence="6 10" id="KW-1133">Transmembrane helix</keyword>
<evidence type="ECO:0000259" key="11">
    <source>
        <dbReference type="Pfam" id="PF01545"/>
    </source>
</evidence>
<keyword evidence="3" id="KW-0813">Transport</keyword>
<evidence type="ECO:0000256" key="7">
    <source>
        <dbReference type="ARBA" id="ARBA00023065"/>
    </source>
</evidence>
<keyword evidence="8 10" id="KW-0472">Membrane</keyword>
<reference evidence="14" key="1">
    <citation type="journal article" date="2014" name="Nat. Genet.">
        <title>Genome of the human hookworm Necator americanus.</title>
        <authorList>
            <person name="Tang Y.T."/>
            <person name="Gao X."/>
            <person name="Rosa B.A."/>
            <person name="Abubucker S."/>
            <person name="Hallsworth-Pepin K."/>
            <person name="Martin J."/>
            <person name="Tyagi R."/>
            <person name="Heizer E."/>
            <person name="Zhang X."/>
            <person name="Bhonagiri-Palsikar V."/>
            <person name="Minx P."/>
            <person name="Warren W.C."/>
            <person name="Wang Q."/>
            <person name="Zhan B."/>
            <person name="Hotez P.J."/>
            <person name="Sternberg P.W."/>
            <person name="Dougall A."/>
            <person name="Gaze S.T."/>
            <person name="Mulvenna J."/>
            <person name="Sotillo J."/>
            <person name="Ranganathan S."/>
            <person name="Rabelo E.M."/>
            <person name="Wilson R.K."/>
            <person name="Felgner P.L."/>
            <person name="Bethony J."/>
            <person name="Hawdon J.M."/>
            <person name="Gasser R.B."/>
            <person name="Loukas A."/>
            <person name="Mitreva M."/>
        </authorList>
    </citation>
    <scope>NUCLEOTIDE SEQUENCE [LARGE SCALE GENOMIC DNA]</scope>
</reference>
<feature type="domain" description="Cation efflux protein transmembrane" evidence="11">
    <location>
        <begin position="49"/>
        <end position="178"/>
    </location>
</feature>
<protein>
    <submittedName>
        <fullName evidence="13">Cation efflux family protein</fullName>
    </submittedName>
</protein>
<dbReference type="InterPro" id="IPR027469">
    <property type="entry name" value="Cation_efflux_TMD_sf"/>
</dbReference>
<dbReference type="PANTHER" id="PTHR11562:SF17">
    <property type="entry name" value="RE54080P-RELATED"/>
    <property type="match status" value="1"/>
</dbReference>
<keyword evidence="4 10" id="KW-0812">Transmembrane</keyword>
<keyword evidence="5" id="KW-0864">Zinc transport</keyword>
<evidence type="ECO:0000256" key="10">
    <source>
        <dbReference type="SAM" id="Phobius"/>
    </source>
</evidence>
<evidence type="ECO:0000256" key="9">
    <source>
        <dbReference type="SAM" id="MobiDB-lite"/>
    </source>
</evidence>
<evidence type="ECO:0000259" key="12">
    <source>
        <dbReference type="Pfam" id="PF16916"/>
    </source>
</evidence>
<dbReference type="InterPro" id="IPR058533">
    <property type="entry name" value="Cation_efflux_TM"/>
</dbReference>
<gene>
    <name evidence="13" type="ORF">NECAME_02677</name>
</gene>
<keyword evidence="14" id="KW-1185">Reference proteome</keyword>
<evidence type="ECO:0000313" key="14">
    <source>
        <dbReference type="Proteomes" id="UP000053676"/>
    </source>
</evidence>
<dbReference type="AlphaFoldDB" id="W2TDK8"/>
<comment type="subcellular location">
    <subcellularLocation>
        <location evidence="1">Membrane</location>
        <topology evidence="1">Multi-pass membrane protein</topology>
    </subcellularLocation>
</comment>
<evidence type="ECO:0000256" key="5">
    <source>
        <dbReference type="ARBA" id="ARBA00022906"/>
    </source>
</evidence>
<proteinExistence type="inferred from homology"/>
<dbReference type="NCBIfam" id="TIGR01297">
    <property type="entry name" value="CDF"/>
    <property type="match status" value="1"/>
</dbReference>
<organism evidence="13 14">
    <name type="scientific">Necator americanus</name>
    <name type="common">Human hookworm</name>
    <dbReference type="NCBI Taxonomy" id="51031"/>
    <lineage>
        <taxon>Eukaryota</taxon>
        <taxon>Metazoa</taxon>
        <taxon>Ecdysozoa</taxon>
        <taxon>Nematoda</taxon>
        <taxon>Chromadorea</taxon>
        <taxon>Rhabditida</taxon>
        <taxon>Rhabditina</taxon>
        <taxon>Rhabditomorpha</taxon>
        <taxon>Strongyloidea</taxon>
        <taxon>Ancylostomatidae</taxon>
        <taxon>Bunostominae</taxon>
        <taxon>Necator</taxon>
    </lineage>
</organism>
<dbReference type="GO" id="GO:0010043">
    <property type="term" value="P:response to zinc ion"/>
    <property type="evidence" value="ECO:0007669"/>
    <property type="project" value="TreeGrafter"/>
</dbReference>
<evidence type="ECO:0000256" key="1">
    <source>
        <dbReference type="ARBA" id="ARBA00004141"/>
    </source>
</evidence>
<dbReference type="PANTHER" id="PTHR11562">
    <property type="entry name" value="CATION EFFLUX PROTEIN/ ZINC TRANSPORTER"/>
    <property type="match status" value="1"/>
</dbReference>
<dbReference type="Gene3D" id="1.20.1510.10">
    <property type="entry name" value="Cation efflux protein transmembrane domain"/>
    <property type="match status" value="1"/>
</dbReference>
<feature type="region of interest" description="Disordered" evidence="9">
    <location>
        <begin position="183"/>
        <end position="202"/>
    </location>
</feature>
<dbReference type="InterPro" id="IPR050681">
    <property type="entry name" value="CDF/SLC30A"/>
</dbReference>
<feature type="transmembrane region" description="Helical" evidence="10">
    <location>
        <begin position="48"/>
        <end position="69"/>
    </location>
</feature>
<feature type="transmembrane region" description="Helical" evidence="10">
    <location>
        <begin position="151"/>
        <end position="173"/>
    </location>
</feature>
<evidence type="ECO:0000256" key="4">
    <source>
        <dbReference type="ARBA" id="ARBA00022692"/>
    </source>
</evidence>
<dbReference type="Pfam" id="PF16916">
    <property type="entry name" value="ZT_dimer"/>
    <property type="match status" value="1"/>
</dbReference>
<name>W2TDK8_NECAM</name>
<dbReference type="GO" id="GO:0005385">
    <property type="term" value="F:zinc ion transmembrane transporter activity"/>
    <property type="evidence" value="ECO:0007669"/>
    <property type="project" value="TreeGrafter"/>
</dbReference>
<keyword evidence="7" id="KW-0406">Ion transport</keyword>
<dbReference type="EMBL" id="KI659575">
    <property type="protein sequence ID" value="ETN79251.1"/>
    <property type="molecule type" value="Genomic_DNA"/>
</dbReference>
<sequence>MSESTALLNKNLNSVSYDSTQLNNGNYFHCHDEPSKDDQAKSAKAIRILWISVVICLFFMTCEVIGGFWAKSLAIVTDAAHLVRAQLFWIILTDFASMLISLFSIYIATKKPSQQVLGAFFSVFLIWIVTGVLVILAILRMINKDYDIDSTVMAITATIGVCVNLIMGALLYFGGHSHSHGGGAHGHSHSHRVGSGSSAENGRPSTIDFSNVFTSLEQINGVKKVHDLRIWALTMDKVCVPRNLLQDI</sequence>
<dbReference type="OrthoDB" id="9944568at2759"/>
<accession>W2TDK8</accession>
<dbReference type="KEGG" id="nai:NECAME_02677"/>
<evidence type="ECO:0000256" key="3">
    <source>
        <dbReference type="ARBA" id="ARBA00022448"/>
    </source>
</evidence>
<evidence type="ECO:0000256" key="8">
    <source>
        <dbReference type="ARBA" id="ARBA00023136"/>
    </source>
</evidence>
<dbReference type="SUPFAM" id="SSF161111">
    <property type="entry name" value="Cation efflux protein transmembrane domain-like"/>
    <property type="match status" value="1"/>
</dbReference>
<dbReference type="InterPro" id="IPR002524">
    <property type="entry name" value="Cation_efflux"/>
</dbReference>
<feature type="transmembrane region" description="Helical" evidence="10">
    <location>
        <begin position="116"/>
        <end position="139"/>
    </location>
</feature>